<name>G7NZ42_MACFA</name>
<sequence>ESCSATQAGVQWCDLGSLQPPPPGFKRFSCLNLLSSWDYRRPPPRPANFCIFSRDGVSPCWPGWS</sequence>
<protein>
    <submittedName>
        <fullName evidence="1">Uncharacterized protein</fullName>
    </submittedName>
</protein>
<evidence type="ECO:0000313" key="1">
    <source>
        <dbReference type="EMBL" id="EHH51808.1"/>
    </source>
</evidence>
<dbReference type="Proteomes" id="UP000009130">
    <property type="component" value="Chromosome 2"/>
</dbReference>
<organism>
    <name type="scientific">Macaca fascicularis</name>
    <name type="common">Crab-eating macaque</name>
    <name type="synonym">Cynomolgus monkey</name>
    <dbReference type="NCBI Taxonomy" id="9541"/>
    <lineage>
        <taxon>Eukaryota</taxon>
        <taxon>Metazoa</taxon>
        <taxon>Chordata</taxon>
        <taxon>Craniata</taxon>
        <taxon>Vertebrata</taxon>
        <taxon>Euteleostomi</taxon>
        <taxon>Mammalia</taxon>
        <taxon>Eutheria</taxon>
        <taxon>Euarchontoglires</taxon>
        <taxon>Primates</taxon>
        <taxon>Haplorrhini</taxon>
        <taxon>Catarrhini</taxon>
        <taxon>Cercopithecidae</taxon>
        <taxon>Cercopithecinae</taxon>
        <taxon>Macaca</taxon>
    </lineage>
</organism>
<feature type="non-terminal residue" evidence="1">
    <location>
        <position position="1"/>
    </location>
</feature>
<feature type="non-terminal residue" evidence="1">
    <location>
        <position position="65"/>
    </location>
</feature>
<proteinExistence type="predicted"/>
<accession>G7NZ42</accession>
<gene>
    <name evidence="1" type="ORF">EGM_11255</name>
</gene>
<dbReference type="AlphaFoldDB" id="G7NZ42"/>
<dbReference type="EMBL" id="CM001277">
    <property type="protein sequence ID" value="EHH51808.1"/>
    <property type="molecule type" value="Genomic_DNA"/>
</dbReference>
<reference evidence="1" key="1">
    <citation type="journal article" date="2011" name="Nat. Biotechnol.">
        <title>Genome sequencing and comparison of two nonhuman primate animal models, the cynomolgus and Chinese rhesus macaques.</title>
        <authorList>
            <person name="Yan G."/>
            <person name="Zhang G."/>
            <person name="Fang X."/>
            <person name="Zhang Y."/>
            <person name="Li C."/>
            <person name="Ling F."/>
            <person name="Cooper D.N."/>
            <person name="Li Q."/>
            <person name="Li Y."/>
            <person name="van Gool A.J."/>
            <person name="Du H."/>
            <person name="Chen J."/>
            <person name="Chen R."/>
            <person name="Zhang P."/>
            <person name="Huang Z."/>
            <person name="Thompson J.R."/>
            <person name="Meng Y."/>
            <person name="Bai Y."/>
            <person name="Wang J."/>
            <person name="Zhuo M."/>
            <person name="Wang T."/>
            <person name="Huang Y."/>
            <person name="Wei L."/>
            <person name="Li J."/>
            <person name="Wang Z."/>
            <person name="Hu H."/>
            <person name="Yang P."/>
            <person name="Le L."/>
            <person name="Stenson P.D."/>
            <person name="Li B."/>
            <person name="Liu X."/>
            <person name="Ball E.V."/>
            <person name="An N."/>
            <person name="Huang Q."/>
            <person name="Zhang Y."/>
            <person name="Fan W."/>
            <person name="Zhang X."/>
            <person name="Li Y."/>
            <person name="Wang W."/>
            <person name="Katze M.G."/>
            <person name="Su B."/>
            <person name="Nielsen R."/>
            <person name="Yang H."/>
            <person name="Wang J."/>
            <person name="Wang X."/>
            <person name="Wang J."/>
        </authorList>
    </citation>
    <scope>NUCLEOTIDE SEQUENCE [LARGE SCALE GENOMIC DNA]</scope>
    <source>
        <strain evidence="1">CE-4</strain>
    </source>
</reference>
<dbReference type="PANTHER" id="PTHR46254">
    <property type="entry name" value="PROTEIN GVQW1-RELATED"/>
    <property type="match status" value="1"/>
</dbReference>